<dbReference type="AlphaFoldDB" id="A0A7R9FU90"/>
<keyword evidence="2" id="KW-1185">Reference proteome</keyword>
<sequence length="329" mass="34829">VGGAAALPALEISVADADATGVFAQIPQGIVRYRVSLNMTGLDAVQYLLEIANTLSAEFICEAKLTHRGYNIPYTSPLKEGTTLLFSADRRTLTVDWGVVRSTHQVGLGIGGSHLHDVCLHRWIWNQVDVLLGVNPPGGTSTWLKSTWRDIHSIKIHLEGTSTWVEILLPSTQSRWITGEGFVRSLKAAGVEANEMVELEVITTVGSGMADGEEFYLNFTFGGVAVAPTGRVVVDKTLAGTGKPTFSIVGAWDPGNWYKMAAIAFDYRISLPPNAPIANASVAVRAAGAAAAAGHVRLCRVEVAFAGDAAPCVQGARGVVNAAAVYSKS</sequence>
<evidence type="ECO:0000313" key="1">
    <source>
        <dbReference type="EMBL" id="CAD7255048.1"/>
    </source>
</evidence>
<dbReference type="EMBL" id="LR915678">
    <property type="protein sequence ID" value="CAD7255048.1"/>
    <property type="molecule type" value="Genomic_DNA"/>
</dbReference>
<dbReference type="EMBL" id="CAJPEV010016160">
    <property type="protein sequence ID" value="CAG0907298.1"/>
    <property type="molecule type" value="Genomic_DNA"/>
</dbReference>
<dbReference type="Proteomes" id="UP000677054">
    <property type="component" value="Unassembled WGS sequence"/>
</dbReference>
<reference evidence="1" key="1">
    <citation type="submission" date="2020-11" db="EMBL/GenBank/DDBJ databases">
        <authorList>
            <person name="Tran Van P."/>
        </authorList>
    </citation>
    <scope>NUCLEOTIDE SEQUENCE</scope>
</reference>
<evidence type="ECO:0000313" key="2">
    <source>
        <dbReference type="Proteomes" id="UP000677054"/>
    </source>
</evidence>
<gene>
    <name evidence="1" type="ORF">DSTB1V02_LOCUS14794</name>
</gene>
<protein>
    <submittedName>
        <fullName evidence="1">Uncharacterized protein</fullName>
    </submittedName>
</protein>
<feature type="non-terminal residue" evidence="1">
    <location>
        <position position="1"/>
    </location>
</feature>
<name>A0A7R9FU90_9CRUS</name>
<accession>A0A7R9FU90</accession>
<proteinExistence type="predicted"/>
<organism evidence="1">
    <name type="scientific">Darwinula stevensoni</name>
    <dbReference type="NCBI Taxonomy" id="69355"/>
    <lineage>
        <taxon>Eukaryota</taxon>
        <taxon>Metazoa</taxon>
        <taxon>Ecdysozoa</taxon>
        <taxon>Arthropoda</taxon>
        <taxon>Crustacea</taxon>
        <taxon>Oligostraca</taxon>
        <taxon>Ostracoda</taxon>
        <taxon>Podocopa</taxon>
        <taxon>Podocopida</taxon>
        <taxon>Darwinulocopina</taxon>
        <taxon>Darwinuloidea</taxon>
        <taxon>Darwinulidae</taxon>
        <taxon>Darwinula</taxon>
    </lineage>
</organism>